<protein>
    <recommendedName>
        <fullName evidence="4">AMP-dependent synthetase/ligase domain-containing protein</fullName>
    </recommendedName>
</protein>
<dbReference type="PaxDb" id="2903-EOD10440"/>
<feature type="domain" description="AMP-dependent synthetase/ligase" evidence="4">
    <location>
        <begin position="83"/>
        <end position="566"/>
    </location>
</feature>
<dbReference type="AlphaFoldDB" id="A0A0D3IGQ5"/>
<dbReference type="InterPro" id="IPR042099">
    <property type="entry name" value="ANL_N_sf"/>
</dbReference>
<name>A0A0D3IGQ5_EMIH1</name>
<dbReference type="GeneID" id="17256634"/>
<evidence type="ECO:0000256" key="1">
    <source>
        <dbReference type="ARBA" id="ARBA00022598"/>
    </source>
</evidence>
<dbReference type="KEGG" id="ehx:EMIHUDRAFT_465241"/>
<dbReference type="Pfam" id="PF00501">
    <property type="entry name" value="AMP-binding"/>
    <property type="match status" value="1"/>
</dbReference>
<keyword evidence="6" id="KW-1185">Reference proteome</keyword>
<dbReference type="HOGENOM" id="CLU_000022_45_5_1"/>
<accession>A0A0D3IGQ5</accession>
<dbReference type="PANTHER" id="PTHR43272:SF32">
    <property type="entry name" value="AMP-DEPENDENT SYNTHETASE_LIGASE DOMAIN-CONTAINING PROTEIN"/>
    <property type="match status" value="1"/>
</dbReference>
<evidence type="ECO:0000256" key="3">
    <source>
        <dbReference type="ARBA" id="ARBA00023098"/>
    </source>
</evidence>
<dbReference type="PANTHER" id="PTHR43272">
    <property type="entry name" value="LONG-CHAIN-FATTY-ACID--COA LIGASE"/>
    <property type="match status" value="1"/>
</dbReference>
<dbReference type="OMA" id="ETCAYVC"/>
<evidence type="ECO:0000256" key="2">
    <source>
        <dbReference type="ARBA" id="ARBA00022832"/>
    </source>
</evidence>
<dbReference type="GO" id="GO:0016020">
    <property type="term" value="C:membrane"/>
    <property type="evidence" value="ECO:0007669"/>
    <property type="project" value="TreeGrafter"/>
</dbReference>
<dbReference type="Gene3D" id="3.40.50.12780">
    <property type="entry name" value="N-terminal domain of ligase-like"/>
    <property type="match status" value="2"/>
</dbReference>
<dbReference type="EnsemblProtists" id="EOD10440">
    <property type="protein sequence ID" value="EOD10440"/>
    <property type="gene ID" value="EMIHUDRAFT_465241"/>
</dbReference>
<dbReference type="RefSeq" id="XP_005778601.1">
    <property type="nucleotide sequence ID" value="XM_005778544.1"/>
</dbReference>
<dbReference type="EnsemblProtists" id="EOD26172">
    <property type="protein sequence ID" value="EOD26172"/>
    <property type="gene ID" value="EMIHUDRAFT_469039"/>
</dbReference>
<dbReference type="PROSITE" id="PS00455">
    <property type="entry name" value="AMP_BINDING"/>
    <property type="match status" value="1"/>
</dbReference>
<dbReference type="RefSeq" id="XP_005762869.1">
    <property type="nucleotide sequence ID" value="XM_005762812.1"/>
</dbReference>
<dbReference type="InterPro" id="IPR020845">
    <property type="entry name" value="AMP-binding_CS"/>
</dbReference>
<evidence type="ECO:0000259" key="4">
    <source>
        <dbReference type="Pfam" id="PF00501"/>
    </source>
</evidence>
<dbReference type="KEGG" id="ehx:EMIHUDRAFT_469039"/>
<evidence type="ECO:0000313" key="6">
    <source>
        <dbReference type="Proteomes" id="UP000013827"/>
    </source>
</evidence>
<dbReference type="Proteomes" id="UP000013827">
    <property type="component" value="Unassembled WGS sequence"/>
</dbReference>
<dbReference type="GO" id="GO:0004467">
    <property type="term" value="F:long-chain fatty acid-CoA ligase activity"/>
    <property type="evidence" value="ECO:0007669"/>
    <property type="project" value="TreeGrafter"/>
</dbReference>
<dbReference type="GeneID" id="17271715"/>
<dbReference type="InterPro" id="IPR000873">
    <property type="entry name" value="AMP-dep_synth/lig_dom"/>
</dbReference>
<proteinExistence type="predicted"/>
<sequence>MDEDGKHVYGAGPLYTTRIDGEVPLFIPPGATGASALPPVTLCECFHATAEKYPSRDAVAWRVKDDAPSDAHPYSFYSGLATTAVGSHWDKMTWAQLEQECYIFANACLKMGVESKDACVVMGFNTPQWLIAFHGSVQAGGVIVGSYPTNGIETCEYLGQDCGAKLVLTESWAHGSKFETLLRDKSQKLAKIVVWGDMTAVPSDIASSKEVLSFVDFMAEGRVTVGATHGHSHIMQTVKAEEAKLKPTQCCCLIYTSGTTGPPKGVMLSHDNLTWDANAFIQFAKDEGVLADFGPEQVYLSYLPLSHIAALLLDFMFAAVTGGSIYFATPDALSGGLLPLLQQTRPTFFFGVPRVWEKVMDAMKAKGAAGSETQKKIAAAAKAVGLARNLGLAESGGRATGLSCADEVKYLLCKAVVVAKIKMSAVVFAKIKTTLGLLEAEYLPISPHIFPYLPISRAPRSGYVFMLGLDRCTAFGSGAAPLSKEVLRYFWSIDIHIIEGFGMSETTGYMTSSAFPSKTKLGTVGVAAAPGYVKLDLEKGKGFAPAGEEGHGEVCMRGRNVMMGYLNKEEKTAETFDEARFLRSGDLGKFYDAPDGSGTPMLAITGRIKELIITAGGENVPPVLVEDQVKLQCPMVSNAVLIGDKRKFLSCLLTLRVVMEPTEVGPQPTDKLDATCLLAMQAIGSSATTVAEAKADPKVAKAVQEGIDRANAAAASRAQKVQKFVVLDTELSVPGGELTATQKLKRDVVAKKYSAEIESMY</sequence>
<reference evidence="6" key="1">
    <citation type="journal article" date="2013" name="Nature">
        <title>Pan genome of the phytoplankton Emiliania underpins its global distribution.</title>
        <authorList>
            <person name="Read B.A."/>
            <person name="Kegel J."/>
            <person name="Klute M.J."/>
            <person name="Kuo A."/>
            <person name="Lefebvre S.C."/>
            <person name="Maumus F."/>
            <person name="Mayer C."/>
            <person name="Miller J."/>
            <person name="Monier A."/>
            <person name="Salamov A."/>
            <person name="Young J."/>
            <person name="Aguilar M."/>
            <person name="Claverie J.M."/>
            <person name="Frickenhaus S."/>
            <person name="Gonzalez K."/>
            <person name="Herman E.K."/>
            <person name="Lin Y.C."/>
            <person name="Napier J."/>
            <person name="Ogata H."/>
            <person name="Sarno A.F."/>
            <person name="Shmutz J."/>
            <person name="Schroeder D."/>
            <person name="de Vargas C."/>
            <person name="Verret F."/>
            <person name="von Dassow P."/>
            <person name="Valentin K."/>
            <person name="Van de Peer Y."/>
            <person name="Wheeler G."/>
            <person name="Dacks J.B."/>
            <person name="Delwiche C.F."/>
            <person name="Dyhrman S.T."/>
            <person name="Glockner G."/>
            <person name="John U."/>
            <person name="Richards T."/>
            <person name="Worden A.Z."/>
            <person name="Zhang X."/>
            <person name="Grigoriev I.V."/>
            <person name="Allen A.E."/>
            <person name="Bidle K."/>
            <person name="Borodovsky M."/>
            <person name="Bowler C."/>
            <person name="Brownlee C."/>
            <person name="Cock J.M."/>
            <person name="Elias M."/>
            <person name="Gladyshev V.N."/>
            <person name="Groth M."/>
            <person name="Guda C."/>
            <person name="Hadaegh A."/>
            <person name="Iglesias-Rodriguez M.D."/>
            <person name="Jenkins J."/>
            <person name="Jones B.M."/>
            <person name="Lawson T."/>
            <person name="Leese F."/>
            <person name="Lindquist E."/>
            <person name="Lobanov A."/>
            <person name="Lomsadze A."/>
            <person name="Malik S.B."/>
            <person name="Marsh M.E."/>
            <person name="Mackinder L."/>
            <person name="Mock T."/>
            <person name="Mueller-Roeber B."/>
            <person name="Pagarete A."/>
            <person name="Parker M."/>
            <person name="Probert I."/>
            <person name="Quesneville H."/>
            <person name="Raines C."/>
            <person name="Rensing S.A."/>
            <person name="Riano-Pachon D.M."/>
            <person name="Richier S."/>
            <person name="Rokitta S."/>
            <person name="Shiraiwa Y."/>
            <person name="Soanes D.M."/>
            <person name="van der Giezen M."/>
            <person name="Wahlund T.M."/>
            <person name="Williams B."/>
            <person name="Wilson W."/>
            <person name="Wolfe G."/>
            <person name="Wurch L.L."/>
        </authorList>
    </citation>
    <scope>NUCLEOTIDE SEQUENCE</scope>
</reference>
<evidence type="ECO:0000313" key="5">
    <source>
        <dbReference type="EnsemblProtists" id="EOD10440"/>
    </source>
</evidence>
<dbReference type="eggNOG" id="KOG1256">
    <property type="taxonomic scope" value="Eukaryota"/>
</dbReference>
<dbReference type="STRING" id="2903.R1CU21"/>
<keyword evidence="2" id="KW-0276">Fatty acid metabolism</keyword>
<keyword evidence="1" id="KW-0436">Ligase</keyword>
<reference evidence="5" key="2">
    <citation type="submission" date="2024-10" db="UniProtKB">
        <authorList>
            <consortium name="EnsemblProtists"/>
        </authorList>
    </citation>
    <scope>IDENTIFICATION</scope>
</reference>
<organism evidence="5 6">
    <name type="scientific">Emiliania huxleyi (strain CCMP1516)</name>
    <dbReference type="NCBI Taxonomy" id="280463"/>
    <lineage>
        <taxon>Eukaryota</taxon>
        <taxon>Haptista</taxon>
        <taxon>Haptophyta</taxon>
        <taxon>Prymnesiophyceae</taxon>
        <taxon>Isochrysidales</taxon>
        <taxon>Noelaerhabdaceae</taxon>
        <taxon>Emiliania</taxon>
    </lineage>
</organism>
<dbReference type="SUPFAM" id="SSF56801">
    <property type="entry name" value="Acetyl-CoA synthetase-like"/>
    <property type="match status" value="1"/>
</dbReference>
<keyword evidence="3" id="KW-0443">Lipid metabolism</keyword>
<dbReference type="GO" id="GO:0005783">
    <property type="term" value="C:endoplasmic reticulum"/>
    <property type="evidence" value="ECO:0007669"/>
    <property type="project" value="TreeGrafter"/>
</dbReference>